<dbReference type="EMBL" id="JAQPZS010000001">
    <property type="protein sequence ID" value="MEJ6494868.1"/>
    <property type="molecule type" value="Genomic_DNA"/>
</dbReference>
<gene>
    <name evidence="1" type="ORF">PQI24_02425</name>
</gene>
<proteinExistence type="predicted"/>
<comment type="caution">
    <text evidence="1">The sequence shown here is derived from an EMBL/GenBank/DDBJ whole genome shotgun (WGS) entry which is preliminary data.</text>
</comment>
<dbReference type="Proteomes" id="UP001377972">
    <property type="component" value="Unassembled WGS sequence"/>
</dbReference>
<sequence>MGIFSFLFGDSDASNFSEPSVNVDGSPMCRNVDINGNPYGVMSTVDSIDHTSCFDNDFSSSDTFDTFDDSSSCGFDDW</sequence>
<evidence type="ECO:0000313" key="2">
    <source>
        <dbReference type="Proteomes" id="UP001377972"/>
    </source>
</evidence>
<evidence type="ECO:0000313" key="1">
    <source>
        <dbReference type="EMBL" id="MEJ6494868.1"/>
    </source>
</evidence>
<keyword evidence="2" id="KW-1185">Reference proteome</keyword>
<protein>
    <submittedName>
        <fullName evidence="1">Uncharacterized protein</fullName>
    </submittedName>
</protein>
<reference evidence="1 2" key="1">
    <citation type="submission" date="2023-01" db="EMBL/GenBank/DDBJ databases">
        <title>Trichodesmium-associated heterotrophic epibiont bacteria.</title>
        <authorList>
            <person name="Cleveland C.S."/>
            <person name="Webb E.A."/>
        </authorList>
    </citation>
    <scope>NUCLEOTIDE SEQUENCE [LARGE SCALE GENOMIC DNA]</scope>
    <source>
        <strain evidence="1 2">USCH2</strain>
    </source>
</reference>
<dbReference type="RefSeq" id="WP_339979711.1">
    <property type="nucleotide sequence ID" value="NZ_JAQPZS010000001.1"/>
</dbReference>
<organism evidence="1 2">
    <name type="scientific">Pseudoalteromonas lipolytica</name>
    <dbReference type="NCBI Taxonomy" id="570156"/>
    <lineage>
        <taxon>Bacteria</taxon>
        <taxon>Pseudomonadati</taxon>
        <taxon>Pseudomonadota</taxon>
        <taxon>Gammaproteobacteria</taxon>
        <taxon>Alteromonadales</taxon>
        <taxon>Pseudoalteromonadaceae</taxon>
        <taxon>Pseudoalteromonas</taxon>
    </lineage>
</organism>
<name>A0ABU8SP94_9GAMM</name>
<accession>A0ABU8SP94</accession>